<keyword evidence="2" id="KW-1185">Reference proteome</keyword>
<dbReference type="AlphaFoldDB" id="A0A3G1KP18"/>
<dbReference type="RefSeq" id="WP_148133371.1">
    <property type="nucleotide sequence ID" value="NZ_CP017634.1"/>
</dbReference>
<name>A0A3G1KP18_FORW1</name>
<evidence type="ECO:0000313" key="2">
    <source>
        <dbReference type="Proteomes" id="UP000323521"/>
    </source>
</evidence>
<dbReference type="KEGG" id="fwa:DCMF_04805"/>
<accession>A0A3G1KP18</accession>
<dbReference type="Proteomes" id="UP000323521">
    <property type="component" value="Chromosome"/>
</dbReference>
<sequence>MKKLVDIQSFGSIDADNDEYLLQSFEDHEAYIKVLKREKFLVTGRKGSGKTAIYKKIITTKERDFFTFGHAFSDYPWHFHEKQAKEGVPDFDKFTHSWKYLILLTTAKIILNQDQSLPFDDASFEYLSKIEGFVVDSYGTRDPDVTQIFSPSKKLKLKPTFDIDVGILHAGISPESVPIAELPLIVSEVNKNLAHYIIYSLNPNNGYYICFDQLDLGFDPNSPQYYNRLIGLILAARDLNILAKEMKRKFFVVIFLRDDIYDQLHFEDKNKITENFYTLIEWDTQRTSRTLKGLMEKRFKATIGEFKDEVTWERVFDEAQEMPGHQTKYKYITERTYLRPRDIIKFTNSVLQSYKNSVGLEGGDQSNLFLNQDLHNAREEYGRYFQREIDDEIHKHIPAYNKYFEILKGIGVYRFRKDQFIMEYQNRTAILPEGITPLQVLKELYEFSILGYYKRGGKGFGGSEYVFKYKEPSQEFDETSDLFQVHLGLIDFLGLKRYEKK</sequence>
<dbReference type="NCBIfam" id="NF047389">
    <property type="entry name" value="ATPase_Sll1717"/>
    <property type="match status" value="1"/>
</dbReference>
<protein>
    <recommendedName>
        <fullName evidence="3">FunZ protein</fullName>
    </recommendedName>
</protein>
<proteinExistence type="predicted"/>
<evidence type="ECO:0000313" key="1">
    <source>
        <dbReference type="EMBL" id="ATW24197.1"/>
    </source>
</evidence>
<organism evidence="1 2">
    <name type="scientific">Formimonas warabiya</name>
    <dbReference type="NCBI Taxonomy" id="1761012"/>
    <lineage>
        <taxon>Bacteria</taxon>
        <taxon>Bacillati</taxon>
        <taxon>Bacillota</taxon>
        <taxon>Clostridia</taxon>
        <taxon>Eubacteriales</taxon>
        <taxon>Peptococcaceae</taxon>
        <taxon>Candidatus Formimonas</taxon>
    </lineage>
</organism>
<reference evidence="1 2" key="1">
    <citation type="submission" date="2016-10" db="EMBL/GenBank/DDBJ databases">
        <title>Complete Genome Sequence of Peptococcaceae strain DCMF.</title>
        <authorList>
            <person name="Edwards R.J."/>
            <person name="Holland S.I."/>
            <person name="Deshpande N.P."/>
            <person name="Wong Y.K."/>
            <person name="Ertan H."/>
            <person name="Manefield M."/>
            <person name="Russell T.L."/>
            <person name="Lee M.J."/>
        </authorList>
    </citation>
    <scope>NUCLEOTIDE SEQUENCE [LARGE SCALE GENOMIC DNA]</scope>
    <source>
        <strain evidence="1 2">DCMF</strain>
    </source>
</reference>
<gene>
    <name evidence="1" type="ORF">DCMF_04805</name>
</gene>
<dbReference type="EMBL" id="CP017634">
    <property type="protein sequence ID" value="ATW24197.1"/>
    <property type="molecule type" value="Genomic_DNA"/>
</dbReference>
<dbReference type="OrthoDB" id="9179688at2"/>
<dbReference type="InterPro" id="IPR059206">
    <property type="entry name" value="Sll1717-like"/>
</dbReference>
<evidence type="ECO:0008006" key="3">
    <source>
        <dbReference type="Google" id="ProtNLM"/>
    </source>
</evidence>